<dbReference type="RefSeq" id="WP_093144777.1">
    <property type="nucleotide sequence ID" value="NZ_BMWO01000004.1"/>
</dbReference>
<keyword evidence="4" id="KW-0472">Membrane</keyword>
<dbReference type="SMART" id="SM00387">
    <property type="entry name" value="HATPase_c"/>
    <property type="match status" value="1"/>
</dbReference>
<dbReference type="InterPro" id="IPR003594">
    <property type="entry name" value="HATPase_dom"/>
</dbReference>
<dbReference type="OrthoDB" id="9760839at2"/>
<evidence type="ECO:0000256" key="1">
    <source>
        <dbReference type="ARBA" id="ARBA00022679"/>
    </source>
</evidence>
<dbReference type="Proteomes" id="UP000199321">
    <property type="component" value="Unassembled WGS sequence"/>
</dbReference>
<evidence type="ECO:0000256" key="2">
    <source>
        <dbReference type="ARBA" id="ARBA00022777"/>
    </source>
</evidence>
<dbReference type="InterPro" id="IPR050482">
    <property type="entry name" value="Sensor_HK_TwoCompSys"/>
</dbReference>
<accession>A0A1G7HIT7</accession>
<dbReference type="SUPFAM" id="SSF55874">
    <property type="entry name" value="ATPase domain of HSP90 chaperone/DNA topoisomerase II/histidine kinase"/>
    <property type="match status" value="1"/>
</dbReference>
<dbReference type="GO" id="GO:0016020">
    <property type="term" value="C:membrane"/>
    <property type="evidence" value="ECO:0007669"/>
    <property type="project" value="InterPro"/>
</dbReference>
<evidence type="ECO:0000313" key="6">
    <source>
        <dbReference type="EMBL" id="SDF00345.1"/>
    </source>
</evidence>
<evidence type="ECO:0000256" key="4">
    <source>
        <dbReference type="SAM" id="Phobius"/>
    </source>
</evidence>
<dbReference type="EMBL" id="FNBA01000004">
    <property type="protein sequence ID" value="SDF00345.1"/>
    <property type="molecule type" value="Genomic_DNA"/>
</dbReference>
<keyword evidence="4" id="KW-1133">Transmembrane helix</keyword>
<dbReference type="InterPro" id="IPR011712">
    <property type="entry name" value="Sig_transdc_His_kin_sub3_dim/P"/>
</dbReference>
<dbReference type="Gene3D" id="3.30.565.10">
    <property type="entry name" value="Histidine kinase-like ATPase, C-terminal domain"/>
    <property type="match status" value="1"/>
</dbReference>
<keyword evidence="7" id="KW-1185">Reference proteome</keyword>
<protein>
    <recommendedName>
        <fullName evidence="5">Histidine kinase/HSP90-like ATPase domain-containing protein</fullName>
    </recommendedName>
</protein>
<dbReference type="GO" id="GO:0046983">
    <property type="term" value="F:protein dimerization activity"/>
    <property type="evidence" value="ECO:0007669"/>
    <property type="project" value="InterPro"/>
</dbReference>
<evidence type="ECO:0000313" key="7">
    <source>
        <dbReference type="Proteomes" id="UP000199321"/>
    </source>
</evidence>
<keyword evidence="2" id="KW-0418">Kinase</keyword>
<sequence length="265" mass="30560">MLKREGPLLEQETLLIIYFVAILLFFTVFTVVFVIAFQRRKNKFLVERLEVAQRFEKEIEKSKLEIQEQTFKNIAWELHDNVGQLLSVVNIQLNMLSHTVPPSFHPQIDETKDVVKDAVHEIRTLSKILNNDVILKNGILTSIELELERFNKLSFLEAKLKVEGTPVAFKNTNEIILFRILQESFSNIIKHAKAKKLFVLLSYKENLLEIEVKDDGVGFDTSLITDSSGMETMKSRAELLHLDFSINSTIGKGTTIFLKYPYQND</sequence>
<dbReference type="InterPro" id="IPR036890">
    <property type="entry name" value="HATPase_C_sf"/>
</dbReference>
<dbReference type="Pfam" id="PF07730">
    <property type="entry name" value="HisKA_3"/>
    <property type="match status" value="1"/>
</dbReference>
<dbReference type="GO" id="GO:0000155">
    <property type="term" value="F:phosphorelay sensor kinase activity"/>
    <property type="evidence" value="ECO:0007669"/>
    <property type="project" value="InterPro"/>
</dbReference>
<feature type="transmembrane region" description="Helical" evidence="4">
    <location>
        <begin position="15"/>
        <end position="37"/>
    </location>
</feature>
<dbReference type="Pfam" id="PF02518">
    <property type="entry name" value="HATPase_c"/>
    <property type="match status" value="1"/>
</dbReference>
<proteinExistence type="predicted"/>
<dbReference type="CDD" id="cd16917">
    <property type="entry name" value="HATPase_UhpB-NarQ-NarX-like"/>
    <property type="match status" value="1"/>
</dbReference>
<feature type="domain" description="Histidine kinase/HSP90-like ATPase" evidence="5">
    <location>
        <begin position="172"/>
        <end position="264"/>
    </location>
</feature>
<dbReference type="AlphaFoldDB" id="A0A1G7HIT7"/>
<keyword evidence="1" id="KW-0808">Transferase</keyword>
<dbReference type="PANTHER" id="PTHR24421">
    <property type="entry name" value="NITRATE/NITRITE SENSOR PROTEIN NARX-RELATED"/>
    <property type="match status" value="1"/>
</dbReference>
<reference evidence="6 7" key="1">
    <citation type="submission" date="2016-10" db="EMBL/GenBank/DDBJ databases">
        <authorList>
            <person name="de Groot N.N."/>
        </authorList>
    </citation>
    <scope>NUCLEOTIDE SEQUENCE [LARGE SCALE GENOMIC DNA]</scope>
    <source>
        <strain evidence="6 7">DSM 16195</strain>
    </source>
</reference>
<dbReference type="STRING" id="227084.SAMN05421855_104119"/>
<organism evidence="6 7">
    <name type="scientific">Ulvibacter litoralis</name>
    <dbReference type="NCBI Taxonomy" id="227084"/>
    <lineage>
        <taxon>Bacteria</taxon>
        <taxon>Pseudomonadati</taxon>
        <taxon>Bacteroidota</taxon>
        <taxon>Flavobacteriia</taxon>
        <taxon>Flavobacteriales</taxon>
        <taxon>Flavobacteriaceae</taxon>
        <taxon>Ulvibacter</taxon>
    </lineage>
</organism>
<name>A0A1G7HIT7_9FLAO</name>
<evidence type="ECO:0000256" key="3">
    <source>
        <dbReference type="ARBA" id="ARBA00023012"/>
    </source>
</evidence>
<dbReference type="Gene3D" id="1.20.5.1930">
    <property type="match status" value="1"/>
</dbReference>
<gene>
    <name evidence="6" type="ORF">SAMN05421855_104119</name>
</gene>
<keyword evidence="3" id="KW-0902">Two-component regulatory system</keyword>
<evidence type="ECO:0000259" key="5">
    <source>
        <dbReference type="SMART" id="SM00387"/>
    </source>
</evidence>
<keyword evidence="4" id="KW-0812">Transmembrane</keyword>